<keyword evidence="2" id="KW-1185">Reference proteome</keyword>
<protein>
    <submittedName>
        <fullName evidence="1">Uncharacterized protein</fullName>
    </submittedName>
</protein>
<dbReference type="Proteomes" id="UP000226429">
    <property type="component" value="Unassembled WGS sequence"/>
</dbReference>
<sequence>MKTYQEVDPAMKYQRGLLSALRTKPTNLSVKQLIKRNEYLKQQPAIDAIYQFKQRLYRVLALPHLRGQINLVDLS</sequence>
<organism evidence="1 2">
    <name type="scientific">Candidatus Aquirickettsiella gammari</name>
    <dbReference type="NCBI Taxonomy" id="2016198"/>
    <lineage>
        <taxon>Bacteria</taxon>
        <taxon>Pseudomonadati</taxon>
        <taxon>Pseudomonadota</taxon>
        <taxon>Gammaproteobacteria</taxon>
        <taxon>Legionellales</taxon>
        <taxon>Coxiellaceae</taxon>
        <taxon>Candidatus Aquirickettsiella</taxon>
    </lineage>
</organism>
<dbReference type="EMBL" id="NMOS02000061">
    <property type="protein sequence ID" value="RDH39789.1"/>
    <property type="molecule type" value="Genomic_DNA"/>
</dbReference>
<evidence type="ECO:0000313" key="2">
    <source>
        <dbReference type="Proteomes" id="UP000226429"/>
    </source>
</evidence>
<evidence type="ECO:0000313" key="1">
    <source>
        <dbReference type="EMBL" id="RDH39789.1"/>
    </source>
</evidence>
<gene>
    <name evidence="1" type="ORF">CFE62_007220</name>
</gene>
<reference evidence="1 2" key="1">
    <citation type="journal article" date="2017" name="Int. J. Syst. Evol. Microbiol.">
        <title>Aquarickettsiella crustaci n. gen. n. sp. (Gammaproteobacteria: Legionellales: Coxiellaceae); a bacterial pathogen of the freshwater crustacean: Gammarus fossarum (Malacostraca: Amphipoda).</title>
        <authorList>
            <person name="Bojko J."/>
            <person name="Dunn A.M."/>
            <person name="Stebbing P.D."/>
            <person name="Van Aerle R."/>
            <person name="Bacela-Spychalska K."/>
            <person name="Bean T.P."/>
            <person name="Stentiford G.D."/>
        </authorList>
    </citation>
    <scope>NUCLEOTIDE SEQUENCE [LARGE SCALE GENOMIC DNA]</scope>
    <source>
        <strain evidence="1">RA15029</strain>
    </source>
</reference>
<proteinExistence type="predicted"/>
<name>A0A370CEA5_9COXI</name>
<accession>A0A370CEA5</accession>
<reference evidence="1 2" key="2">
    <citation type="journal article" date="2018" name="J. Invertebr. Pathol.">
        <title>'Candidatus Aquirickettsiella gammari' (Gammaproteobacteria: Legionellales: Coxiellaceae): A bacterial pathogen of the freshwater crustacean Gammarus fossarum (Malacostraca: Amphipoda).</title>
        <authorList>
            <person name="Bojko J."/>
            <person name="Dunn A.M."/>
            <person name="Stebbing P.D."/>
            <person name="van Aerle R."/>
            <person name="Bacela-Spychalska K."/>
            <person name="Bean T.P."/>
            <person name="Urrutia A."/>
            <person name="Stentiford G.D."/>
        </authorList>
    </citation>
    <scope>NUCLEOTIDE SEQUENCE [LARGE SCALE GENOMIC DNA]</scope>
    <source>
        <strain evidence="1">RA15029</strain>
    </source>
</reference>
<dbReference type="AlphaFoldDB" id="A0A370CEA5"/>
<comment type="caution">
    <text evidence="1">The sequence shown here is derived from an EMBL/GenBank/DDBJ whole genome shotgun (WGS) entry which is preliminary data.</text>
</comment>